<comment type="similarity">
    <text evidence="1">Belongs to the UPF0236 family.</text>
</comment>
<sequence>MNLSVRVIVETVNETGEVKSHSVISTKSVTSPCSLVDLGYRQTEQVEMLQHIQQALLDEQSCFLQENTPRCPRCNNKITRNGYVKSNFHGVYTDHKVSTRKQICLKCKWKSIPSIDSLFGSAIHPDLAKIQTEMGAKHSYRDAEKILTLLSSKKRSINNHERVKKTTECIGEYLSLSLGNDSSIESQAADKLCIQVDGGYVNTIEADKKRFEVMTAVIFDPEQIDYHGGQLKQDGAISTLRGKLTSKHCAASALADEQSYLKQAALESAIKQGMTKDTSMTAICDGADNCWNVINAIAPHCHDITRILDWFHIAMKFENLSLNNQTLREKTKRAKWHLWRGYPDRAIIRLEEIKNNLQEKKEQRKLTKLMNYIANNIECIIDYRQRQKNGMIFTSQLAESTVESLINQRCKRQQHMRWSRKGLHSLLQVRASISSNSWQEHWERYVGEAMLKTAA</sequence>
<protein>
    <submittedName>
        <fullName evidence="2">ISKra4 family transposase</fullName>
    </submittedName>
</protein>
<dbReference type="EMBL" id="JAKRRX010000220">
    <property type="protein sequence ID" value="MCW8336351.1"/>
    <property type="molecule type" value="Genomic_DNA"/>
</dbReference>
<dbReference type="AlphaFoldDB" id="A0A9X3CII7"/>
<reference evidence="2" key="1">
    <citation type="submission" date="2022-02" db="EMBL/GenBank/DDBJ databases">
        <title>Vibrio sp. nov., a new bacterium isolated from Bohai sea, China.</title>
        <authorList>
            <person name="Yuan Y."/>
        </authorList>
    </citation>
    <scope>NUCLEOTIDE SEQUENCE</scope>
    <source>
        <strain evidence="2">DBSS07</strain>
    </source>
</reference>
<evidence type="ECO:0000313" key="2">
    <source>
        <dbReference type="EMBL" id="MCW8336351.1"/>
    </source>
</evidence>
<evidence type="ECO:0000256" key="1">
    <source>
        <dbReference type="ARBA" id="ARBA00006539"/>
    </source>
</evidence>
<dbReference type="Proteomes" id="UP001155586">
    <property type="component" value="Unassembled WGS sequence"/>
</dbReference>
<keyword evidence="3" id="KW-1185">Reference proteome</keyword>
<proteinExistence type="inferred from homology"/>
<evidence type="ECO:0000313" key="3">
    <source>
        <dbReference type="Proteomes" id="UP001155586"/>
    </source>
</evidence>
<dbReference type="InterPro" id="IPR009620">
    <property type="entry name" value="UPF0236"/>
</dbReference>
<organism evidence="2 3">
    <name type="scientific">Vibrio paucivorans</name>
    <dbReference type="NCBI Taxonomy" id="2829489"/>
    <lineage>
        <taxon>Bacteria</taxon>
        <taxon>Pseudomonadati</taxon>
        <taxon>Pseudomonadota</taxon>
        <taxon>Gammaproteobacteria</taxon>
        <taxon>Vibrionales</taxon>
        <taxon>Vibrionaceae</taxon>
        <taxon>Vibrio</taxon>
    </lineage>
</organism>
<gene>
    <name evidence="2" type="ORF">MD483_21300</name>
</gene>
<accession>A0A9X3CII7</accession>
<comment type="caution">
    <text evidence="2">The sequence shown here is derived from an EMBL/GenBank/DDBJ whole genome shotgun (WGS) entry which is preliminary data.</text>
</comment>
<dbReference type="NCBIfam" id="NF033572">
    <property type="entry name" value="transpos_ISKra4"/>
    <property type="match status" value="1"/>
</dbReference>
<dbReference type="Pfam" id="PF06782">
    <property type="entry name" value="UPF0236"/>
    <property type="match status" value="1"/>
</dbReference>
<dbReference type="RefSeq" id="WP_265689426.1">
    <property type="nucleotide sequence ID" value="NZ_JAKRRX010000220.1"/>
</dbReference>
<name>A0A9X3CII7_9VIBR</name>